<dbReference type="PANTHER" id="PTHR31760">
    <property type="entry name" value="S-ADENOSYL-L-METHIONINE-DEPENDENT METHYLTRANSFERASES SUPERFAMILY PROTEIN"/>
    <property type="match status" value="1"/>
</dbReference>
<keyword evidence="4 6" id="KW-0808">Transferase</keyword>
<evidence type="ECO:0000313" key="7">
    <source>
        <dbReference type="EMBL" id="HEH82405.1"/>
    </source>
</evidence>
<dbReference type="CDD" id="cd02440">
    <property type="entry name" value="AdoMet_MTases"/>
    <property type="match status" value="1"/>
</dbReference>
<reference evidence="7" key="1">
    <citation type="journal article" date="2020" name="mSystems">
        <title>Genome- and Community-Level Interaction Insights into Carbon Utilization and Element Cycling Functions of Hydrothermarchaeota in Hydrothermal Sediment.</title>
        <authorList>
            <person name="Zhou Z."/>
            <person name="Liu Y."/>
            <person name="Xu W."/>
            <person name="Pan J."/>
            <person name="Luo Z.H."/>
            <person name="Li M."/>
        </authorList>
    </citation>
    <scope>NUCLEOTIDE SEQUENCE [LARGE SCALE GENOMIC DNA]</scope>
    <source>
        <strain evidence="7">SpSt-246</strain>
    </source>
</reference>
<dbReference type="GO" id="GO:0005829">
    <property type="term" value="C:cytosol"/>
    <property type="evidence" value="ECO:0007669"/>
    <property type="project" value="TreeGrafter"/>
</dbReference>
<keyword evidence="2 6" id="KW-0698">rRNA processing</keyword>
<sequence length="250" mass="27092">MRFHVKQGGGLSGEGRALLLEGGRALGLDLKPQLEAFSALYALLVEGSQRTNLTALRTEREVVTKHFLDSLTLLALPLWQGPLRVLDLGTGAGFPGLPLKIVRPELEVVLLDATRKKVAFLEEAVKALGLRGAYPLWGRAEELAHRPEHREAYDRVVARAVAPLCALSELSLPFLRVGGRMVALKGPRVAEELEPLPRALGLLGGTLEEVRPLRLPFLEEGRTLVVLGKVAPTPGAYPRRPGVPGKKPLC</sequence>
<feature type="binding site" evidence="6">
    <location>
        <position position="94"/>
    </location>
    <ligand>
        <name>S-adenosyl-L-methionine</name>
        <dbReference type="ChEBI" id="CHEBI:59789"/>
    </ligand>
</feature>
<keyword evidence="5 6" id="KW-0949">S-adenosyl-L-methionine</keyword>
<dbReference type="AlphaFoldDB" id="A0A7C2FWA8"/>
<evidence type="ECO:0000256" key="1">
    <source>
        <dbReference type="ARBA" id="ARBA00022490"/>
    </source>
</evidence>
<feature type="binding site" evidence="6">
    <location>
        <position position="89"/>
    </location>
    <ligand>
        <name>S-adenosyl-L-methionine</name>
        <dbReference type="ChEBI" id="CHEBI:59789"/>
    </ligand>
</feature>
<dbReference type="NCBIfam" id="TIGR00138">
    <property type="entry name" value="rsmG_gidB"/>
    <property type="match status" value="1"/>
</dbReference>
<dbReference type="EC" id="2.1.1.-" evidence="6"/>
<feature type="binding site" evidence="6">
    <location>
        <position position="159"/>
    </location>
    <ligand>
        <name>S-adenosyl-L-methionine</name>
        <dbReference type="ChEBI" id="CHEBI:59789"/>
    </ligand>
</feature>
<evidence type="ECO:0000256" key="3">
    <source>
        <dbReference type="ARBA" id="ARBA00022603"/>
    </source>
</evidence>
<comment type="subcellular location">
    <subcellularLocation>
        <location evidence="6">Cytoplasm</location>
    </subcellularLocation>
</comment>
<evidence type="ECO:0000256" key="4">
    <source>
        <dbReference type="ARBA" id="ARBA00022679"/>
    </source>
</evidence>
<evidence type="ECO:0000256" key="2">
    <source>
        <dbReference type="ARBA" id="ARBA00022552"/>
    </source>
</evidence>
<dbReference type="SUPFAM" id="SSF53335">
    <property type="entry name" value="S-adenosyl-L-methionine-dependent methyltransferases"/>
    <property type="match status" value="1"/>
</dbReference>
<gene>
    <name evidence="6 7" type="primary">rsmG</name>
    <name evidence="7" type="ORF">ENP73_05340</name>
</gene>
<protein>
    <recommendedName>
        <fullName evidence="6">Ribosomal RNA small subunit methyltransferase G</fullName>
        <ecNumber evidence="6">2.1.1.-</ecNumber>
    </recommendedName>
    <alternativeName>
        <fullName evidence="6">16S rRNA 7-methylguanosine methyltransferase</fullName>
        <shortName evidence="6">16S rRNA m7G methyltransferase</shortName>
    </alternativeName>
</protein>
<dbReference type="GO" id="GO:0070043">
    <property type="term" value="F:rRNA (guanine-N7-)-methyltransferase activity"/>
    <property type="evidence" value="ECO:0007669"/>
    <property type="project" value="UniProtKB-UniRule"/>
</dbReference>
<keyword evidence="3 6" id="KW-0489">Methyltransferase</keyword>
<dbReference type="HAMAP" id="MF_00074">
    <property type="entry name" value="16SrRNA_methyltr_G"/>
    <property type="match status" value="1"/>
</dbReference>
<dbReference type="InterPro" id="IPR029063">
    <property type="entry name" value="SAM-dependent_MTases_sf"/>
</dbReference>
<comment type="function">
    <text evidence="6">Specifically methylates the N7 position of a guanine in 16S rRNA.</text>
</comment>
<proteinExistence type="inferred from homology"/>
<dbReference type="Pfam" id="PF02527">
    <property type="entry name" value="GidB"/>
    <property type="match status" value="1"/>
</dbReference>
<feature type="binding site" evidence="6">
    <location>
        <begin position="140"/>
        <end position="141"/>
    </location>
    <ligand>
        <name>S-adenosyl-L-methionine</name>
        <dbReference type="ChEBI" id="CHEBI:59789"/>
    </ligand>
</feature>
<evidence type="ECO:0000256" key="5">
    <source>
        <dbReference type="ARBA" id="ARBA00022691"/>
    </source>
</evidence>
<dbReference type="PANTHER" id="PTHR31760:SF0">
    <property type="entry name" value="S-ADENOSYL-L-METHIONINE-DEPENDENT METHYLTRANSFERASES SUPERFAMILY PROTEIN"/>
    <property type="match status" value="1"/>
</dbReference>
<name>A0A7C2FWA8_9DEIN</name>
<accession>A0A7C2FWA8</accession>
<keyword evidence="1 6" id="KW-0963">Cytoplasm</keyword>
<evidence type="ECO:0000256" key="6">
    <source>
        <dbReference type="HAMAP-Rule" id="MF_00074"/>
    </source>
</evidence>
<dbReference type="Gene3D" id="3.40.50.150">
    <property type="entry name" value="Vaccinia Virus protein VP39"/>
    <property type="match status" value="1"/>
</dbReference>
<organism evidence="7">
    <name type="scientific">Thermus islandicus</name>
    <dbReference type="NCBI Taxonomy" id="540988"/>
    <lineage>
        <taxon>Bacteria</taxon>
        <taxon>Thermotogati</taxon>
        <taxon>Deinococcota</taxon>
        <taxon>Deinococci</taxon>
        <taxon>Thermales</taxon>
        <taxon>Thermaceae</taxon>
        <taxon>Thermus</taxon>
    </lineage>
</organism>
<dbReference type="EMBL" id="DSKL01000214">
    <property type="protein sequence ID" value="HEH82405.1"/>
    <property type="molecule type" value="Genomic_DNA"/>
</dbReference>
<comment type="similarity">
    <text evidence="6">Belongs to the methyltransferase superfamily. RNA methyltransferase RsmG family.</text>
</comment>
<dbReference type="InterPro" id="IPR003682">
    <property type="entry name" value="rRNA_ssu_MeTfrase_G"/>
</dbReference>
<feature type="binding site" evidence="6">
    <location>
        <begin position="112"/>
        <end position="114"/>
    </location>
    <ligand>
        <name>S-adenosyl-L-methionine</name>
        <dbReference type="ChEBI" id="CHEBI:59789"/>
    </ligand>
</feature>
<dbReference type="FunFam" id="3.40.50.150:FF:000041">
    <property type="entry name" value="Ribosomal RNA small subunit methyltransferase G"/>
    <property type="match status" value="1"/>
</dbReference>
<comment type="caution">
    <text evidence="7">The sequence shown here is derived from an EMBL/GenBank/DDBJ whole genome shotgun (WGS) entry which is preliminary data.</text>
</comment>